<organism evidence="1 2">
    <name type="scientific">Ectopseudomonas mendocina</name>
    <name type="common">Pseudomonas mendocina</name>
    <dbReference type="NCBI Taxonomy" id="300"/>
    <lineage>
        <taxon>Bacteria</taxon>
        <taxon>Pseudomonadati</taxon>
        <taxon>Pseudomonadota</taxon>
        <taxon>Gammaproteobacteria</taxon>
        <taxon>Pseudomonadales</taxon>
        <taxon>Pseudomonadaceae</taxon>
        <taxon>Ectopseudomonas</taxon>
    </lineage>
</organism>
<reference evidence="1 2" key="1">
    <citation type="submission" date="2018-06" db="EMBL/GenBank/DDBJ databases">
        <authorList>
            <consortium name="Pathogen Informatics"/>
            <person name="Doyle S."/>
        </authorList>
    </citation>
    <scope>NUCLEOTIDE SEQUENCE [LARGE SCALE GENOMIC DNA]</scope>
    <source>
        <strain evidence="1 2">NCTC10899</strain>
    </source>
</reference>
<evidence type="ECO:0000313" key="2">
    <source>
        <dbReference type="Proteomes" id="UP000254260"/>
    </source>
</evidence>
<proteinExistence type="predicted"/>
<dbReference type="Proteomes" id="UP000254260">
    <property type="component" value="Unassembled WGS sequence"/>
</dbReference>
<sequence>MPAIVRIGLSALATLVVLYFSPQLLPHLLVLLPESVAAALPIGPFILNLLLSSLLAGVCLALLASNHRLATAGLVALGLLGIYAFGFYSNLCSVEETQRIHAEMEAMPMYNLGRPADAEPIAIDPIASLSYACILPEDRSDNLFTMTWDFLVRLAAVIAGTLLVPRRRSRTEPLAH</sequence>
<dbReference type="AlphaFoldDB" id="A0A379IT19"/>
<accession>A0A379IT19</accession>
<evidence type="ECO:0000313" key="1">
    <source>
        <dbReference type="EMBL" id="SUD39332.1"/>
    </source>
</evidence>
<gene>
    <name evidence="1" type="ORF">NCTC10899_02138</name>
</gene>
<dbReference type="OrthoDB" id="6998468at2"/>
<dbReference type="RefSeq" id="WP_115291121.1">
    <property type="nucleotide sequence ID" value="NZ_CAXYQS010000040.1"/>
</dbReference>
<name>A0A379IT19_ECTME</name>
<protein>
    <submittedName>
        <fullName evidence="1">Uncharacterized protein</fullName>
    </submittedName>
</protein>
<dbReference type="EMBL" id="UGUU01000001">
    <property type="protein sequence ID" value="SUD39332.1"/>
    <property type="molecule type" value="Genomic_DNA"/>
</dbReference>